<dbReference type="InterPro" id="IPR011044">
    <property type="entry name" value="Quino_amine_DH_bsu"/>
</dbReference>
<dbReference type="InterPro" id="IPR000719">
    <property type="entry name" value="Prot_kinase_dom"/>
</dbReference>
<dbReference type="Gene3D" id="3.30.200.20">
    <property type="entry name" value="Phosphorylase Kinase, domain 1"/>
    <property type="match status" value="1"/>
</dbReference>
<dbReference type="GO" id="GO:0004674">
    <property type="term" value="F:protein serine/threonine kinase activity"/>
    <property type="evidence" value="ECO:0007669"/>
    <property type="project" value="UniProtKB-EC"/>
</dbReference>
<keyword evidence="11" id="KW-1133">Transmembrane helix</keyword>
<dbReference type="Pfam" id="PF00069">
    <property type="entry name" value="Pkinase"/>
    <property type="match status" value="1"/>
</dbReference>
<keyword evidence="1 7" id="KW-0853">WD repeat</keyword>
<dbReference type="SUPFAM" id="SSF50978">
    <property type="entry name" value="WD40 repeat-like"/>
    <property type="match status" value="1"/>
</dbReference>
<feature type="region of interest" description="Disordered" evidence="10">
    <location>
        <begin position="838"/>
        <end position="862"/>
    </location>
</feature>
<protein>
    <submittedName>
        <fullName evidence="13">Serine/threonine-protein kinase PknB</fullName>
        <ecNumber evidence="13">2.7.11.1</ecNumber>
    </submittedName>
</protein>
<name>A0A5C6BXS2_9BACT</name>
<feature type="compositionally biased region" description="Polar residues" evidence="10">
    <location>
        <begin position="66"/>
        <end position="78"/>
    </location>
</feature>
<dbReference type="PROSITE" id="PS50294">
    <property type="entry name" value="WD_REPEATS_REGION"/>
    <property type="match status" value="1"/>
</dbReference>
<dbReference type="OrthoDB" id="500858at2"/>
<evidence type="ECO:0000313" key="13">
    <source>
        <dbReference type="EMBL" id="TWU17130.1"/>
    </source>
</evidence>
<keyword evidence="3" id="KW-0677">Repeat</keyword>
<feature type="binding site" evidence="8">
    <location>
        <position position="121"/>
    </location>
    <ligand>
        <name>ATP</name>
        <dbReference type="ChEBI" id="CHEBI:30616"/>
    </ligand>
</feature>
<dbReference type="InterPro" id="IPR011009">
    <property type="entry name" value="Kinase-like_dom_sf"/>
</dbReference>
<dbReference type="GO" id="GO:0005524">
    <property type="term" value="F:ATP binding"/>
    <property type="evidence" value="ECO:0007669"/>
    <property type="project" value="UniProtKB-UniRule"/>
</dbReference>
<feature type="domain" description="Protein kinase" evidence="12">
    <location>
        <begin position="92"/>
        <end position="391"/>
    </location>
</feature>
<dbReference type="PROSITE" id="PS00107">
    <property type="entry name" value="PROTEIN_KINASE_ATP"/>
    <property type="match status" value="1"/>
</dbReference>
<comment type="caution">
    <text evidence="13">The sequence shown here is derived from an EMBL/GenBank/DDBJ whole genome shotgun (WGS) entry which is preliminary data.</text>
</comment>
<dbReference type="Gene3D" id="2.130.10.10">
    <property type="entry name" value="YVTN repeat-like/Quinoprotein amine dehydrogenase"/>
    <property type="match status" value="2"/>
</dbReference>
<keyword evidence="11" id="KW-0812">Transmembrane</keyword>
<dbReference type="InterPro" id="IPR008271">
    <property type="entry name" value="Ser/Thr_kinase_AS"/>
</dbReference>
<dbReference type="InterPro" id="IPR019775">
    <property type="entry name" value="WD40_repeat_CS"/>
</dbReference>
<keyword evidence="5 13" id="KW-0418">Kinase</keyword>
<evidence type="ECO:0000256" key="10">
    <source>
        <dbReference type="SAM" id="MobiDB-lite"/>
    </source>
</evidence>
<dbReference type="Gene3D" id="1.10.510.10">
    <property type="entry name" value="Transferase(Phosphotransferase) domain 1"/>
    <property type="match status" value="1"/>
</dbReference>
<feature type="compositionally biased region" description="Polar residues" evidence="10">
    <location>
        <begin position="846"/>
        <end position="862"/>
    </location>
</feature>
<organism evidence="13 14">
    <name type="scientific">Novipirellula galeiformis</name>
    <dbReference type="NCBI Taxonomy" id="2528004"/>
    <lineage>
        <taxon>Bacteria</taxon>
        <taxon>Pseudomonadati</taxon>
        <taxon>Planctomycetota</taxon>
        <taxon>Planctomycetia</taxon>
        <taxon>Pirellulales</taxon>
        <taxon>Pirellulaceae</taxon>
        <taxon>Novipirellula</taxon>
    </lineage>
</organism>
<keyword evidence="14" id="KW-1185">Reference proteome</keyword>
<sequence>MAARENLPENPQLDAPASADVIASYLESVDSGRPHSHSDIADSHPELWEQFLRFLQHSAAAEALANTDSDPANSSTPHGVSRVPEGSSYGNYRVLRTLGAGGMGVVYVAADPHSGQLVAVKVLRHTADQHRSSSERFRREIHAVASLKHDHIVPLVASGIETETTYLAMQLIDGVPLTEVIACCKARLNSPNAETEITEDTIALTPVTATTPGQCFDHLTGNGDDFTGIALLIATIADALHVAHRSGIVHRDVKPSNILLDANGKAWLTDFGLAGFAEEHTALTATNEIIGTPTYMSPEQATASGNSLDPRSDVYSLGATLYELATLQRPFAGNRHQILFSVMQGSVAAPRAIRADIPTDLEAIIVKAMALSPQTRYPSPAEMAEDLRRFASGNLVQAKMPGWSARAHRWIERNPLVALVSLLGIIATIVAAFAVQAVNSRTLLTVNRKLESTNQSLSDSNKSLTAREKQLQQQLFVSDMSLAFKAYQELNTPIVRQVLDQHRVQSHDQERHGIAWHLLDGLTQTSEAIELTKHRGAATELAILPDNQTAISVGHDGQVHRFDLRAQPQVQVIAIGGELDAVAISPDGESLFTGMNIPLGLNLTQRYGIPSGDLLTQWMSLRNCVESTAVSPDGALFASADRYNKVQVRSADGTIVDQFITNSRNESLAFFNGNDQIAAIFRDSSGNDSLKLRDLNTKQTTELTFAFDPKTFACSAPRSTDTMLSFVVAGTDKIEVLQWPREKRLLDEQRVVGRIRCVDISSDGETVVAGCDEGTILVWRKSEGDFNPTPRVIYASEQRINSVKCVSELESKHLGKSAKSGGILTACENGRVQLWPLPPDNPRSLLDSSTSSPANHGTSSWSARHDADSFFIRFEDGSIGVLDSSLNLNRIPGLPIDKLGKLISADDGEHVIVATPAELVRIEVQTGEIKNRVNKPDPNQSCTDMLVIADKLFVLFDDHLIVCNATNLDQLSHHPLPDDHANRLVQVPHEDKVDVVTRAHIHQLEQGHLSTIATAPTVAENYVSLTFSDSGDLHAIAMMNGTVRVGTVRVGTVRVGTDDKASPPIVLRGHRKEILACVFMDNDRTLATTSLDGTLRFWNLATGRELGSLAVPNPKSPATALHYFRESATLVTMHIKDGVQLWTTSPLD</sequence>
<dbReference type="SUPFAM" id="SSF50969">
    <property type="entry name" value="YVTN repeat-like/Quinoprotein amine dehydrogenase"/>
    <property type="match status" value="1"/>
</dbReference>
<dbReference type="SMART" id="SM00320">
    <property type="entry name" value="WD40"/>
    <property type="match status" value="5"/>
</dbReference>
<evidence type="ECO:0000256" key="5">
    <source>
        <dbReference type="ARBA" id="ARBA00022777"/>
    </source>
</evidence>
<accession>A0A5C6BXS2</accession>
<evidence type="ECO:0000256" key="4">
    <source>
        <dbReference type="ARBA" id="ARBA00022741"/>
    </source>
</evidence>
<dbReference type="InterPro" id="IPR001680">
    <property type="entry name" value="WD40_rpt"/>
</dbReference>
<evidence type="ECO:0000256" key="8">
    <source>
        <dbReference type="PROSITE-ProRule" id="PRU10141"/>
    </source>
</evidence>
<evidence type="ECO:0000256" key="7">
    <source>
        <dbReference type="PROSITE-ProRule" id="PRU00221"/>
    </source>
</evidence>
<evidence type="ECO:0000256" key="11">
    <source>
        <dbReference type="SAM" id="Phobius"/>
    </source>
</evidence>
<keyword evidence="4 8" id="KW-0547">Nucleotide-binding</keyword>
<evidence type="ECO:0000313" key="14">
    <source>
        <dbReference type="Proteomes" id="UP000316304"/>
    </source>
</evidence>
<dbReference type="EC" id="2.7.11.1" evidence="13"/>
<dbReference type="PROSITE" id="PS50082">
    <property type="entry name" value="WD_REPEATS_2"/>
    <property type="match status" value="1"/>
</dbReference>
<dbReference type="InterPro" id="IPR015943">
    <property type="entry name" value="WD40/YVTN_repeat-like_dom_sf"/>
</dbReference>
<dbReference type="PROSITE" id="PS50011">
    <property type="entry name" value="PROTEIN_KINASE_DOM"/>
    <property type="match status" value="1"/>
</dbReference>
<dbReference type="AlphaFoldDB" id="A0A5C6BXS2"/>
<feature type="repeat" description="WD" evidence="7">
    <location>
        <begin position="1067"/>
        <end position="1108"/>
    </location>
</feature>
<keyword evidence="6 8" id="KW-0067">ATP-binding</keyword>
<dbReference type="PANTHER" id="PTHR43289:SF6">
    <property type="entry name" value="SERINE_THREONINE-PROTEIN KINASE NEKL-3"/>
    <property type="match status" value="1"/>
</dbReference>
<reference evidence="13 14" key="1">
    <citation type="submission" date="2019-02" db="EMBL/GenBank/DDBJ databases">
        <title>Deep-cultivation of Planctomycetes and their phenomic and genomic characterization uncovers novel biology.</title>
        <authorList>
            <person name="Wiegand S."/>
            <person name="Jogler M."/>
            <person name="Boedeker C."/>
            <person name="Pinto D."/>
            <person name="Vollmers J."/>
            <person name="Rivas-Marin E."/>
            <person name="Kohn T."/>
            <person name="Peeters S.H."/>
            <person name="Heuer A."/>
            <person name="Rast P."/>
            <person name="Oberbeckmann S."/>
            <person name="Bunk B."/>
            <person name="Jeske O."/>
            <person name="Meyerdierks A."/>
            <person name="Storesund J.E."/>
            <person name="Kallscheuer N."/>
            <person name="Luecker S."/>
            <person name="Lage O.M."/>
            <person name="Pohl T."/>
            <person name="Merkel B.J."/>
            <person name="Hornburger P."/>
            <person name="Mueller R.-W."/>
            <person name="Bruemmer F."/>
            <person name="Labrenz M."/>
            <person name="Spormann A.M."/>
            <person name="Op Den Camp H."/>
            <person name="Overmann J."/>
            <person name="Amann R."/>
            <person name="Jetten M.S.M."/>
            <person name="Mascher T."/>
            <person name="Medema M.H."/>
            <person name="Devos D.P."/>
            <person name="Kaster A.-K."/>
            <person name="Ovreas L."/>
            <person name="Rohde M."/>
            <person name="Galperin M.Y."/>
            <person name="Jogler C."/>
        </authorList>
    </citation>
    <scope>NUCLEOTIDE SEQUENCE [LARGE SCALE GENOMIC DNA]</scope>
    <source>
        <strain evidence="13 14">Pla52o</strain>
    </source>
</reference>
<dbReference type="InterPro" id="IPR017441">
    <property type="entry name" value="Protein_kinase_ATP_BS"/>
</dbReference>
<evidence type="ECO:0000256" key="3">
    <source>
        <dbReference type="ARBA" id="ARBA00022737"/>
    </source>
</evidence>
<dbReference type="InterPro" id="IPR036322">
    <property type="entry name" value="WD40_repeat_dom_sf"/>
</dbReference>
<evidence type="ECO:0000256" key="2">
    <source>
        <dbReference type="ARBA" id="ARBA00022679"/>
    </source>
</evidence>
<dbReference type="CDD" id="cd14014">
    <property type="entry name" value="STKc_PknB_like"/>
    <property type="match status" value="1"/>
</dbReference>
<evidence type="ECO:0000256" key="9">
    <source>
        <dbReference type="SAM" id="Coils"/>
    </source>
</evidence>
<keyword evidence="11" id="KW-0472">Membrane</keyword>
<keyword evidence="2 13" id="KW-0808">Transferase</keyword>
<evidence type="ECO:0000256" key="1">
    <source>
        <dbReference type="ARBA" id="ARBA00022574"/>
    </source>
</evidence>
<dbReference type="PROSITE" id="PS00108">
    <property type="entry name" value="PROTEIN_KINASE_ST"/>
    <property type="match status" value="1"/>
</dbReference>
<feature type="coiled-coil region" evidence="9">
    <location>
        <begin position="447"/>
        <end position="474"/>
    </location>
</feature>
<dbReference type="PANTHER" id="PTHR43289">
    <property type="entry name" value="MITOGEN-ACTIVATED PROTEIN KINASE KINASE KINASE 20-RELATED"/>
    <property type="match status" value="1"/>
</dbReference>
<dbReference type="EMBL" id="SJPT01000015">
    <property type="protein sequence ID" value="TWU17130.1"/>
    <property type="molecule type" value="Genomic_DNA"/>
</dbReference>
<evidence type="ECO:0000259" key="12">
    <source>
        <dbReference type="PROSITE" id="PS50011"/>
    </source>
</evidence>
<dbReference type="SMART" id="SM00220">
    <property type="entry name" value="S_TKc"/>
    <property type="match status" value="1"/>
</dbReference>
<proteinExistence type="predicted"/>
<dbReference type="Pfam" id="PF00400">
    <property type="entry name" value="WD40"/>
    <property type="match status" value="2"/>
</dbReference>
<dbReference type="RefSeq" id="WP_146597371.1">
    <property type="nucleotide sequence ID" value="NZ_SJPT01000015.1"/>
</dbReference>
<dbReference type="SUPFAM" id="SSF56112">
    <property type="entry name" value="Protein kinase-like (PK-like)"/>
    <property type="match status" value="1"/>
</dbReference>
<keyword evidence="9" id="KW-0175">Coiled coil</keyword>
<feature type="transmembrane region" description="Helical" evidence="11">
    <location>
        <begin position="416"/>
        <end position="438"/>
    </location>
</feature>
<dbReference type="Proteomes" id="UP000316304">
    <property type="component" value="Unassembled WGS sequence"/>
</dbReference>
<feature type="region of interest" description="Disordered" evidence="10">
    <location>
        <begin position="66"/>
        <end position="86"/>
    </location>
</feature>
<gene>
    <name evidence="13" type="primary">pknB_15</name>
    <name evidence="13" type="ORF">Pla52o_54680</name>
</gene>
<dbReference type="PROSITE" id="PS00678">
    <property type="entry name" value="WD_REPEATS_1"/>
    <property type="match status" value="1"/>
</dbReference>
<evidence type="ECO:0000256" key="6">
    <source>
        <dbReference type="ARBA" id="ARBA00022840"/>
    </source>
</evidence>